<sequence>MMAQDFKKISLAIIELPQEEACMGTPVEMIMQRISISPPAPEQMQESGNDPVHISDILNKEMEVPLSTSTKVQDEPTISNTENQNNASEIHIMMPKLIYRGKRIIKKTKRKASDKKNKTKVETPIPTRNYGTRCCINRETNTPSPQSIVKHLKRATQLLMKRKKQTCEYIRREFDELRHTIETRFHLVLCRRQERWNRINMTYVKRLDDITNGVEEDFKIPRLNELVKRLPEPIRLQPIPEIDLCMSTIQTTMCDQNGNMAMK</sequence>
<dbReference type="Proteomes" id="UP001057455">
    <property type="component" value="Unassembled WGS sequence"/>
</dbReference>
<dbReference type="OrthoDB" id="366427at2759"/>
<name>A0A9W5TAT7_BABOV</name>
<comment type="caution">
    <text evidence="2">The sequence shown here is derived from an EMBL/GenBank/DDBJ whole genome shotgun (WGS) entry which is preliminary data.</text>
</comment>
<evidence type="ECO:0000313" key="3">
    <source>
        <dbReference type="Proteomes" id="UP001057455"/>
    </source>
</evidence>
<evidence type="ECO:0000313" key="2">
    <source>
        <dbReference type="EMBL" id="GFE54652.1"/>
    </source>
</evidence>
<protein>
    <submittedName>
        <fullName evidence="2">Alpha tubulin, putative</fullName>
    </submittedName>
</protein>
<keyword evidence="3" id="KW-1185">Reference proteome</keyword>
<accession>A0A9W5TAT7</accession>
<evidence type="ECO:0000256" key="1">
    <source>
        <dbReference type="SAM" id="MobiDB-lite"/>
    </source>
</evidence>
<feature type="region of interest" description="Disordered" evidence="1">
    <location>
        <begin position="68"/>
        <end position="87"/>
    </location>
</feature>
<dbReference type="AlphaFoldDB" id="A0A9W5TAT7"/>
<proteinExistence type="predicted"/>
<reference evidence="2" key="1">
    <citation type="submission" date="2019-12" db="EMBL/GenBank/DDBJ databases">
        <title>Genome sequence of Babesia ovis.</title>
        <authorList>
            <person name="Yamagishi J."/>
            <person name="Sevinc F."/>
            <person name="Xuan X."/>
        </authorList>
    </citation>
    <scope>NUCLEOTIDE SEQUENCE</scope>
    <source>
        <strain evidence="2">Selcuk</strain>
    </source>
</reference>
<gene>
    <name evidence="2" type="ORF">BaOVIS_020560</name>
</gene>
<organism evidence="2 3">
    <name type="scientific">Babesia ovis</name>
    <dbReference type="NCBI Taxonomy" id="5869"/>
    <lineage>
        <taxon>Eukaryota</taxon>
        <taxon>Sar</taxon>
        <taxon>Alveolata</taxon>
        <taxon>Apicomplexa</taxon>
        <taxon>Aconoidasida</taxon>
        <taxon>Piroplasmida</taxon>
        <taxon>Babesiidae</taxon>
        <taxon>Babesia</taxon>
    </lineage>
</organism>
<dbReference type="EMBL" id="BLIY01000017">
    <property type="protein sequence ID" value="GFE54652.1"/>
    <property type="molecule type" value="Genomic_DNA"/>
</dbReference>